<name>A0A7X1TM97_9MICC</name>
<organism evidence="2 3">
    <name type="scientific">Arthrobacter bussei</name>
    <dbReference type="NCBI Taxonomy" id="2594179"/>
    <lineage>
        <taxon>Bacteria</taxon>
        <taxon>Bacillati</taxon>
        <taxon>Actinomycetota</taxon>
        <taxon>Actinomycetes</taxon>
        <taxon>Micrococcales</taxon>
        <taxon>Micrococcaceae</taxon>
        <taxon>Arthrobacter</taxon>
    </lineage>
</organism>
<accession>A0A7X1TM97</accession>
<proteinExistence type="predicted"/>
<keyword evidence="3" id="KW-1185">Reference proteome</keyword>
<dbReference type="InterPro" id="IPR029068">
    <property type="entry name" value="Glyas_Bleomycin-R_OHBP_Dase"/>
</dbReference>
<sequence length="151" mass="16022">MAATINTYLSFKDTAAEAMDFYRSVFGGDLQRSTFAEYQVSEDPAEQDKIMHSMLTTPSGQVLMAADTPNSMEYRAPAGHSLSLSGDDEAELRGYWEALAGSGTEVMPLAASPWGDSFGMCVDRFGVSWMVNIAGPGGESATAVEDAEVGG</sequence>
<protein>
    <submittedName>
        <fullName evidence="2">VOC family protein</fullName>
    </submittedName>
</protein>
<evidence type="ECO:0000313" key="2">
    <source>
        <dbReference type="EMBL" id="MPY09368.1"/>
    </source>
</evidence>
<dbReference type="RefSeq" id="WP_152811719.1">
    <property type="nucleotide sequence ID" value="NZ_VJXX01000001.1"/>
</dbReference>
<dbReference type="EMBL" id="VJXX01000001">
    <property type="protein sequence ID" value="MPY09368.1"/>
    <property type="molecule type" value="Genomic_DNA"/>
</dbReference>
<dbReference type="Gene3D" id="3.10.180.10">
    <property type="entry name" value="2,3-Dihydroxybiphenyl 1,2-Dioxygenase, domain 1"/>
    <property type="match status" value="1"/>
</dbReference>
<comment type="caution">
    <text evidence="2">The sequence shown here is derived from an EMBL/GenBank/DDBJ whole genome shotgun (WGS) entry which is preliminary data.</text>
</comment>
<dbReference type="AlphaFoldDB" id="A0A7X1TM97"/>
<feature type="domain" description="PhnB-like" evidence="1">
    <location>
        <begin position="5"/>
        <end position="131"/>
    </location>
</feature>
<dbReference type="CDD" id="cd06588">
    <property type="entry name" value="PhnB_like"/>
    <property type="match status" value="1"/>
</dbReference>
<dbReference type="PANTHER" id="PTHR33990:SF1">
    <property type="entry name" value="PROTEIN YJDN"/>
    <property type="match status" value="1"/>
</dbReference>
<gene>
    <name evidence="2" type="ORF">FNH21_01280</name>
</gene>
<dbReference type="Proteomes" id="UP000326464">
    <property type="component" value="Unassembled WGS sequence"/>
</dbReference>
<reference evidence="3" key="1">
    <citation type="submission" date="2019-07" db="EMBL/GenBank/DDBJ databases">
        <title>Arthrobacter KR32 sp. nov., isolated from mountain cheese made of cows milk.</title>
        <authorList>
            <person name="Flegler A."/>
        </authorList>
    </citation>
    <scope>NUCLEOTIDE SEQUENCE [LARGE SCALE GENOMIC DNA]</scope>
    <source>
        <strain evidence="3">KR32</strain>
    </source>
</reference>
<dbReference type="PANTHER" id="PTHR33990">
    <property type="entry name" value="PROTEIN YJDN-RELATED"/>
    <property type="match status" value="1"/>
</dbReference>
<evidence type="ECO:0000313" key="3">
    <source>
        <dbReference type="Proteomes" id="UP000326464"/>
    </source>
</evidence>
<dbReference type="InterPro" id="IPR028973">
    <property type="entry name" value="PhnB-like"/>
</dbReference>
<dbReference type="Pfam" id="PF06983">
    <property type="entry name" value="3-dmu-9_3-mt"/>
    <property type="match status" value="1"/>
</dbReference>
<dbReference type="SUPFAM" id="SSF54593">
    <property type="entry name" value="Glyoxalase/Bleomycin resistance protein/Dihydroxybiphenyl dioxygenase"/>
    <property type="match status" value="1"/>
</dbReference>
<evidence type="ECO:0000259" key="1">
    <source>
        <dbReference type="Pfam" id="PF06983"/>
    </source>
</evidence>
<dbReference type="OrthoDB" id="9795306at2"/>